<organism evidence="1">
    <name type="scientific">Leucothrix mucor</name>
    <dbReference type="NCBI Taxonomy" id="45248"/>
    <lineage>
        <taxon>Bacteria</taxon>
        <taxon>Pseudomonadati</taxon>
        <taxon>Pseudomonadota</taxon>
        <taxon>Gammaproteobacteria</taxon>
        <taxon>Thiotrichales</taxon>
        <taxon>Thiotrichaceae</taxon>
        <taxon>Leucothrix</taxon>
    </lineage>
</organism>
<dbReference type="Pfam" id="PF14334">
    <property type="entry name" value="DUF4390"/>
    <property type="match status" value="1"/>
</dbReference>
<dbReference type="AlphaFoldDB" id="A0A7V2T1A4"/>
<evidence type="ECO:0000313" key="1">
    <source>
        <dbReference type="EMBL" id="HFC91743.1"/>
    </source>
</evidence>
<gene>
    <name evidence="1" type="ORF">ENJ51_02905</name>
</gene>
<dbReference type="Proteomes" id="UP000885750">
    <property type="component" value="Unassembled WGS sequence"/>
</dbReference>
<dbReference type="InterPro" id="IPR025500">
    <property type="entry name" value="DUF4390"/>
</dbReference>
<reference evidence="1" key="1">
    <citation type="journal article" date="2020" name="mSystems">
        <title>Genome- and Community-Level Interaction Insights into Carbon Utilization and Element Cycling Functions of Hydrothermarchaeota in Hydrothermal Sediment.</title>
        <authorList>
            <person name="Zhou Z."/>
            <person name="Liu Y."/>
            <person name="Xu W."/>
            <person name="Pan J."/>
            <person name="Luo Z.H."/>
            <person name="Li M."/>
        </authorList>
    </citation>
    <scope>NUCLEOTIDE SEQUENCE [LARGE SCALE GENOMIC DNA]</scope>
    <source>
        <strain evidence="1">HyVt-493</strain>
    </source>
</reference>
<sequence length="204" mass="23728">MKNLPILHQINPNWLRRCVPLILILLLVASSVGAAKGIYIELFKLQPIAKKLDSNEIRSYKVQLNIKYQLTDYLHQALLNGVILKAQLEFTYHQPDNWFWNKKESLGSLNFRLKYHALSRHYLLARNDTNEHWNFGNLPAALRKMGEVRNYKLPRLDKRDAGTANYISAIVYLEPEKIKLPLRIQALIGNEYGLSSQEAHWQLP</sequence>
<dbReference type="EMBL" id="DRMS01000121">
    <property type="protein sequence ID" value="HFC91743.1"/>
    <property type="molecule type" value="Genomic_DNA"/>
</dbReference>
<protein>
    <submittedName>
        <fullName evidence="1">DUF4390 domain-containing protein</fullName>
    </submittedName>
</protein>
<proteinExistence type="predicted"/>
<comment type="caution">
    <text evidence="1">The sequence shown here is derived from an EMBL/GenBank/DDBJ whole genome shotgun (WGS) entry which is preliminary data.</text>
</comment>
<name>A0A7V2T1A4_LEUMU</name>
<accession>A0A7V2T1A4</accession>